<accession>A0A2U3LMK5</accession>
<dbReference type="EMBL" id="OMOF01000601">
    <property type="protein sequence ID" value="SPF53153.1"/>
    <property type="molecule type" value="Genomic_DNA"/>
</dbReference>
<organism evidence="1 2">
    <name type="scientific">Candidatus Desulfosporosinus infrequens</name>
    <dbReference type="NCBI Taxonomy" id="2043169"/>
    <lineage>
        <taxon>Bacteria</taxon>
        <taxon>Bacillati</taxon>
        <taxon>Bacillota</taxon>
        <taxon>Clostridia</taxon>
        <taxon>Eubacteriales</taxon>
        <taxon>Desulfitobacteriaceae</taxon>
        <taxon>Desulfosporosinus</taxon>
    </lineage>
</organism>
<protein>
    <submittedName>
        <fullName evidence="1">Uncharacterized protein</fullName>
    </submittedName>
</protein>
<gene>
    <name evidence="1" type="ORF">SBF1_640002</name>
</gene>
<dbReference type="AlphaFoldDB" id="A0A2U3LMK5"/>
<evidence type="ECO:0000313" key="2">
    <source>
        <dbReference type="Proteomes" id="UP000238916"/>
    </source>
</evidence>
<name>A0A2U3LMK5_9FIRM</name>
<reference evidence="2" key="1">
    <citation type="submission" date="2018-02" db="EMBL/GenBank/DDBJ databases">
        <authorList>
            <person name="Hausmann B."/>
        </authorList>
    </citation>
    <scope>NUCLEOTIDE SEQUENCE [LARGE SCALE GENOMIC DNA]</scope>
    <source>
        <strain evidence="2">Peat soil MAG SbF1</strain>
    </source>
</reference>
<sequence length="82" mass="9445">MICLLKLLIAFQKYYFLPSFGIFNYNGKPQITQITQIKNDKIETHRQRIKDTDLCHYWCSNGGTPDTWTRVSRSGLSGATSN</sequence>
<evidence type="ECO:0000313" key="1">
    <source>
        <dbReference type="EMBL" id="SPF53153.1"/>
    </source>
</evidence>
<dbReference type="Proteomes" id="UP000238916">
    <property type="component" value="Unassembled WGS sequence"/>
</dbReference>
<proteinExistence type="predicted"/>